<organism evidence="3 4">
    <name type="scientific">Nocardioides pinisoli</name>
    <dbReference type="NCBI Taxonomy" id="2950279"/>
    <lineage>
        <taxon>Bacteria</taxon>
        <taxon>Bacillati</taxon>
        <taxon>Actinomycetota</taxon>
        <taxon>Actinomycetes</taxon>
        <taxon>Propionibacteriales</taxon>
        <taxon>Nocardioidaceae</taxon>
        <taxon>Nocardioides</taxon>
    </lineage>
</organism>
<proteinExistence type="predicted"/>
<accession>A0ABT1KRV4</accession>
<dbReference type="Proteomes" id="UP001204524">
    <property type="component" value="Unassembled WGS sequence"/>
</dbReference>
<dbReference type="EMBL" id="JANARS010000001">
    <property type="protein sequence ID" value="MCP3420402.1"/>
    <property type="molecule type" value="Genomic_DNA"/>
</dbReference>
<comment type="caution">
    <text evidence="3">The sequence shown here is derived from an EMBL/GenBank/DDBJ whole genome shotgun (WGS) entry which is preliminary data.</text>
</comment>
<feature type="chain" id="PRO_5046310242" evidence="2">
    <location>
        <begin position="19"/>
        <end position="137"/>
    </location>
</feature>
<reference evidence="3 4" key="1">
    <citation type="submission" date="2022-06" db="EMBL/GenBank/DDBJ databases">
        <authorList>
            <person name="So Y."/>
        </authorList>
    </citation>
    <scope>NUCLEOTIDE SEQUENCE [LARGE SCALE GENOMIC DNA]</scope>
    <source>
        <strain evidence="3 4">STR3</strain>
    </source>
</reference>
<sequence length="137" mass="14320">MTTSRRLSLLLASSALLASCGTPDEGADQPTTDPPVAEETTVNPTPSPTGAPAPRRDVLLAVEDLAATLVVDPAEVEVVSVEEVTWRDGSRGCAEPGMSYTQALVDGSRITLRAGGKTYEYHAGGSRPPERCAKPTQ</sequence>
<evidence type="ECO:0000256" key="1">
    <source>
        <dbReference type="SAM" id="MobiDB-lite"/>
    </source>
</evidence>
<feature type="region of interest" description="Disordered" evidence="1">
    <location>
        <begin position="20"/>
        <end position="54"/>
    </location>
</feature>
<feature type="signal peptide" evidence="2">
    <location>
        <begin position="1"/>
        <end position="18"/>
    </location>
</feature>
<name>A0ABT1KRV4_9ACTN</name>
<evidence type="ECO:0000313" key="3">
    <source>
        <dbReference type="EMBL" id="MCP3420402.1"/>
    </source>
</evidence>
<gene>
    <name evidence="3" type="ORF">NCI01_01210</name>
</gene>
<keyword evidence="2" id="KW-0732">Signal</keyword>
<dbReference type="RefSeq" id="WP_254179636.1">
    <property type="nucleotide sequence ID" value="NZ_JANARS010000001.1"/>
</dbReference>
<evidence type="ECO:0000256" key="2">
    <source>
        <dbReference type="SAM" id="SignalP"/>
    </source>
</evidence>
<keyword evidence="4" id="KW-1185">Reference proteome</keyword>
<protein>
    <submittedName>
        <fullName evidence="3">Uncharacterized protein</fullName>
    </submittedName>
</protein>
<dbReference type="PROSITE" id="PS51257">
    <property type="entry name" value="PROKAR_LIPOPROTEIN"/>
    <property type="match status" value="1"/>
</dbReference>
<evidence type="ECO:0000313" key="4">
    <source>
        <dbReference type="Proteomes" id="UP001204524"/>
    </source>
</evidence>